<accession>A0A1Q9BUJ0</accession>
<keyword evidence="2" id="KW-1185">Reference proteome</keyword>
<protein>
    <submittedName>
        <fullName evidence="1">Uncharacterized protein</fullName>
    </submittedName>
</protein>
<evidence type="ECO:0000313" key="1">
    <source>
        <dbReference type="EMBL" id="OLP74351.1"/>
    </source>
</evidence>
<reference evidence="1 2" key="1">
    <citation type="submission" date="2016-02" db="EMBL/GenBank/DDBJ databases">
        <title>Genome analysis of coral dinoflagellate symbionts highlights evolutionary adaptations to a symbiotic lifestyle.</title>
        <authorList>
            <person name="Aranda M."/>
            <person name="Li Y."/>
            <person name="Liew Y.J."/>
            <person name="Baumgarten S."/>
            <person name="Simakov O."/>
            <person name="Wilson M."/>
            <person name="Piel J."/>
            <person name="Ashoor H."/>
            <person name="Bougouffa S."/>
            <person name="Bajic V.B."/>
            <person name="Ryu T."/>
            <person name="Ravasi T."/>
            <person name="Bayer T."/>
            <person name="Micklem G."/>
            <person name="Kim H."/>
            <person name="Bhak J."/>
            <person name="Lajeunesse T.C."/>
            <person name="Voolstra C.R."/>
        </authorList>
    </citation>
    <scope>NUCLEOTIDE SEQUENCE [LARGE SCALE GENOMIC DNA]</scope>
    <source>
        <strain evidence="1 2">CCMP2467</strain>
    </source>
</reference>
<feature type="non-terminal residue" evidence="1">
    <location>
        <position position="1"/>
    </location>
</feature>
<dbReference type="AlphaFoldDB" id="A0A1Q9BUJ0"/>
<dbReference type="Proteomes" id="UP000186817">
    <property type="component" value="Unassembled WGS sequence"/>
</dbReference>
<dbReference type="EMBL" id="LSRX01003861">
    <property type="protein sequence ID" value="OLP74351.1"/>
    <property type="molecule type" value="Genomic_DNA"/>
</dbReference>
<comment type="caution">
    <text evidence="1">The sequence shown here is derived from an EMBL/GenBank/DDBJ whole genome shotgun (WGS) entry which is preliminary data.</text>
</comment>
<evidence type="ECO:0000313" key="2">
    <source>
        <dbReference type="Proteomes" id="UP000186817"/>
    </source>
</evidence>
<sequence>ALRLLREGNQRFAVGAPISGKLSSQMRKALVREGQAPHSAILGPADSLAPLESQVALRGRMKGF</sequence>
<organism evidence="1 2">
    <name type="scientific">Symbiodinium microadriaticum</name>
    <name type="common">Dinoflagellate</name>
    <name type="synonym">Zooxanthella microadriatica</name>
    <dbReference type="NCBI Taxonomy" id="2951"/>
    <lineage>
        <taxon>Eukaryota</taxon>
        <taxon>Sar</taxon>
        <taxon>Alveolata</taxon>
        <taxon>Dinophyceae</taxon>
        <taxon>Suessiales</taxon>
        <taxon>Symbiodiniaceae</taxon>
        <taxon>Symbiodinium</taxon>
    </lineage>
</organism>
<dbReference type="OrthoDB" id="446073at2759"/>
<name>A0A1Q9BUJ0_SYMMI</name>
<gene>
    <name evidence="1" type="ORF">AK812_SmicGene46133</name>
</gene>
<proteinExistence type="predicted"/>